<name>A0A5J4UPQ9_9EUKA</name>
<evidence type="ECO:0000313" key="2">
    <source>
        <dbReference type="EMBL" id="KAA6372696.1"/>
    </source>
</evidence>
<comment type="caution">
    <text evidence="2">The sequence shown here is derived from an EMBL/GenBank/DDBJ whole genome shotgun (WGS) entry which is preliminary data.</text>
</comment>
<organism evidence="2 3">
    <name type="scientific">Streblomastix strix</name>
    <dbReference type="NCBI Taxonomy" id="222440"/>
    <lineage>
        <taxon>Eukaryota</taxon>
        <taxon>Metamonada</taxon>
        <taxon>Preaxostyla</taxon>
        <taxon>Oxymonadida</taxon>
        <taxon>Streblomastigidae</taxon>
        <taxon>Streblomastix</taxon>
    </lineage>
</organism>
<dbReference type="InterPro" id="IPR038717">
    <property type="entry name" value="Tc1-like_DDE_dom"/>
</dbReference>
<dbReference type="Proteomes" id="UP000324800">
    <property type="component" value="Unassembled WGS sequence"/>
</dbReference>
<dbReference type="Pfam" id="PF13358">
    <property type="entry name" value="DDE_3"/>
    <property type="match status" value="1"/>
</dbReference>
<dbReference type="InterPro" id="IPR036397">
    <property type="entry name" value="RNaseH_sf"/>
</dbReference>
<dbReference type="Gene3D" id="3.30.420.10">
    <property type="entry name" value="Ribonuclease H-like superfamily/Ribonuclease H"/>
    <property type="match status" value="1"/>
</dbReference>
<accession>A0A5J4UPQ9</accession>
<dbReference type="AlphaFoldDB" id="A0A5J4UPQ9"/>
<proteinExistence type="predicted"/>
<reference evidence="2 3" key="1">
    <citation type="submission" date="2019-03" db="EMBL/GenBank/DDBJ databases">
        <title>Single cell metagenomics reveals metabolic interactions within the superorganism composed of flagellate Streblomastix strix and complex community of Bacteroidetes bacteria on its surface.</title>
        <authorList>
            <person name="Treitli S.C."/>
            <person name="Kolisko M."/>
            <person name="Husnik F."/>
            <person name="Keeling P."/>
            <person name="Hampl V."/>
        </authorList>
    </citation>
    <scope>NUCLEOTIDE SEQUENCE [LARGE SCALE GENOMIC DNA]</scope>
    <source>
        <strain evidence="2">ST1C</strain>
    </source>
</reference>
<sequence length="145" mass="16362">MVISGAGVLSVARFVGKMNAELWGDLLADEVQPEIYAAHGIEFVNQCDNATMHKKKDVRARLKVIGFKFLDQPALFPDLNPVQNLWALLVLRVYHNGKSYTNDQDLWTAIQEKALNITVAEVRPYISSIRNCLCQVLLNKGMYIQ</sequence>
<protein>
    <recommendedName>
        <fullName evidence="1">Tc1-like transposase DDE domain-containing protein</fullName>
    </recommendedName>
</protein>
<evidence type="ECO:0000259" key="1">
    <source>
        <dbReference type="Pfam" id="PF13358"/>
    </source>
</evidence>
<feature type="domain" description="Tc1-like transposase DDE" evidence="1">
    <location>
        <begin position="7"/>
        <end position="96"/>
    </location>
</feature>
<evidence type="ECO:0000313" key="3">
    <source>
        <dbReference type="Proteomes" id="UP000324800"/>
    </source>
</evidence>
<dbReference type="EMBL" id="SNRW01013370">
    <property type="protein sequence ID" value="KAA6372696.1"/>
    <property type="molecule type" value="Genomic_DNA"/>
</dbReference>
<dbReference type="OrthoDB" id="8060176at2759"/>
<dbReference type="GO" id="GO:0003676">
    <property type="term" value="F:nucleic acid binding"/>
    <property type="evidence" value="ECO:0007669"/>
    <property type="project" value="InterPro"/>
</dbReference>
<gene>
    <name evidence="2" type="ORF">EZS28_031778</name>
</gene>